<organism evidence="1 2">
    <name type="scientific">Collinsella stercoris DSM 13279</name>
    <dbReference type="NCBI Taxonomy" id="445975"/>
    <lineage>
        <taxon>Bacteria</taxon>
        <taxon>Bacillati</taxon>
        <taxon>Actinomycetota</taxon>
        <taxon>Coriobacteriia</taxon>
        <taxon>Coriobacteriales</taxon>
        <taxon>Coriobacteriaceae</taxon>
        <taxon>Collinsella</taxon>
    </lineage>
</organism>
<accession>B6GDX4</accession>
<protein>
    <submittedName>
        <fullName evidence="1">Uncharacterized protein</fullName>
    </submittedName>
</protein>
<sequence length="100" mass="11312">MDQRTVKQGSTLHGLQKKAALFYTLDMSAIGDGPRLDVRCGWAHFDWTHVSLGRTLDLDTRHDWTRTSLGRALGLDTRLVWTPAAHGHAPRPRWTAAPRR</sequence>
<dbReference type="STRING" id="445975.COLSTE_02291"/>
<dbReference type="AlphaFoldDB" id="B6GDX4"/>
<reference evidence="1 2" key="1">
    <citation type="submission" date="2008-10" db="EMBL/GenBank/DDBJ databases">
        <title>Draft genome sequence of Collinsella stercoris (DSM 13279).</title>
        <authorList>
            <person name="Sudarsanam P."/>
            <person name="Ley R."/>
            <person name="Guruge J."/>
            <person name="Turnbaugh P.J."/>
            <person name="Mahowald M."/>
            <person name="Liep D."/>
            <person name="Gordon J."/>
        </authorList>
    </citation>
    <scope>NUCLEOTIDE SEQUENCE [LARGE SCALE GENOMIC DNA]</scope>
    <source>
        <strain evidence="1 2">DSM 13279</strain>
    </source>
</reference>
<proteinExistence type="predicted"/>
<name>B6GDX4_9ACTN</name>
<dbReference type="Proteomes" id="UP000003560">
    <property type="component" value="Unassembled WGS sequence"/>
</dbReference>
<evidence type="ECO:0000313" key="2">
    <source>
        <dbReference type="Proteomes" id="UP000003560"/>
    </source>
</evidence>
<evidence type="ECO:0000313" key="1">
    <source>
        <dbReference type="EMBL" id="EEA89515.1"/>
    </source>
</evidence>
<gene>
    <name evidence="1" type="ORF">COLSTE_02291</name>
</gene>
<reference evidence="1 2" key="2">
    <citation type="submission" date="2008-10" db="EMBL/GenBank/DDBJ databases">
        <authorList>
            <person name="Fulton L."/>
            <person name="Clifton S."/>
            <person name="Fulton B."/>
            <person name="Xu J."/>
            <person name="Minx P."/>
            <person name="Pepin K.H."/>
            <person name="Johnson M."/>
            <person name="Thiruvilangam P."/>
            <person name="Bhonagiri V."/>
            <person name="Nash W.E."/>
            <person name="Mardis E.R."/>
            <person name="Wilson R.K."/>
        </authorList>
    </citation>
    <scope>NUCLEOTIDE SEQUENCE [LARGE SCALE GENOMIC DNA]</scope>
    <source>
        <strain evidence="1 2">DSM 13279</strain>
    </source>
</reference>
<keyword evidence="2" id="KW-1185">Reference proteome</keyword>
<dbReference type="HOGENOM" id="CLU_2300997_0_0_11"/>
<comment type="caution">
    <text evidence="1">The sequence shown here is derived from an EMBL/GenBank/DDBJ whole genome shotgun (WGS) entry which is preliminary data.</text>
</comment>
<dbReference type="EMBL" id="ABXJ01000131">
    <property type="protein sequence ID" value="EEA89515.1"/>
    <property type="molecule type" value="Genomic_DNA"/>
</dbReference>